<accession>A0A392TRL8</accession>
<sequence>MFLENTISEQTSSPSWQARKGKAETNP</sequence>
<proteinExistence type="predicted"/>
<keyword evidence="3" id="KW-1185">Reference proteome</keyword>
<dbReference type="Proteomes" id="UP000265520">
    <property type="component" value="Unassembled WGS sequence"/>
</dbReference>
<feature type="compositionally biased region" description="Polar residues" evidence="1">
    <location>
        <begin position="1"/>
        <end position="16"/>
    </location>
</feature>
<evidence type="ECO:0000313" key="3">
    <source>
        <dbReference type="Proteomes" id="UP000265520"/>
    </source>
</evidence>
<protein>
    <submittedName>
        <fullName evidence="2">Uncharacterized protein</fullName>
    </submittedName>
</protein>
<organism evidence="2 3">
    <name type="scientific">Trifolium medium</name>
    <dbReference type="NCBI Taxonomy" id="97028"/>
    <lineage>
        <taxon>Eukaryota</taxon>
        <taxon>Viridiplantae</taxon>
        <taxon>Streptophyta</taxon>
        <taxon>Embryophyta</taxon>
        <taxon>Tracheophyta</taxon>
        <taxon>Spermatophyta</taxon>
        <taxon>Magnoliopsida</taxon>
        <taxon>eudicotyledons</taxon>
        <taxon>Gunneridae</taxon>
        <taxon>Pentapetalae</taxon>
        <taxon>rosids</taxon>
        <taxon>fabids</taxon>
        <taxon>Fabales</taxon>
        <taxon>Fabaceae</taxon>
        <taxon>Papilionoideae</taxon>
        <taxon>50 kb inversion clade</taxon>
        <taxon>NPAAA clade</taxon>
        <taxon>Hologalegina</taxon>
        <taxon>IRL clade</taxon>
        <taxon>Trifolieae</taxon>
        <taxon>Trifolium</taxon>
    </lineage>
</organism>
<feature type="region of interest" description="Disordered" evidence="1">
    <location>
        <begin position="1"/>
        <end position="27"/>
    </location>
</feature>
<name>A0A392TRL8_9FABA</name>
<evidence type="ECO:0000256" key="1">
    <source>
        <dbReference type="SAM" id="MobiDB-lite"/>
    </source>
</evidence>
<feature type="non-terminal residue" evidence="2">
    <location>
        <position position="27"/>
    </location>
</feature>
<dbReference type="AlphaFoldDB" id="A0A392TRL8"/>
<comment type="caution">
    <text evidence="2">The sequence shown here is derived from an EMBL/GenBank/DDBJ whole genome shotgun (WGS) entry which is preliminary data.</text>
</comment>
<dbReference type="EMBL" id="LXQA010631030">
    <property type="protein sequence ID" value="MCI63097.1"/>
    <property type="molecule type" value="Genomic_DNA"/>
</dbReference>
<evidence type="ECO:0000313" key="2">
    <source>
        <dbReference type="EMBL" id="MCI63097.1"/>
    </source>
</evidence>
<reference evidence="2 3" key="1">
    <citation type="journal article" date="2018" name="Front. Plant Sci.">
        <title>Red Clover (Trifolium pratense) and Zigzag Clover (T. medium) - A Picture of Genomic Similarities and Differences.</title>
        <authorList>
            <person name="Dluhosova J."/>
            <person name="Istvanek J."/>
            <person name="Nedelnik J."/>
            <person name="Repkova J."/>
        </authorList>
    </citation>
    <scope>NUCLEOTIDE SEQUENCE [LARGE SCALE GENOMIC DNA]</scope>
    <source>
        <strain evidence="3">cv. 10/8</strain>
        <tissue evidence="2">Leaf</tissue>
    </source>
</reference>